<evidence type="ECO:0000256" key="2">
    <source>
        <dbReference type="ARBA" id="ARBA00010617"/>
    </source>
</evidence>
<dbReference type="PANTHER" id="PTHR24305:SF230">
    <property type="entry name" value="P450, PUTATIVE (EUROFUNG)-RELATED"/>
    <property type="match status" value="1"/>
</dbReference>
<evidence type="ECO:0000313" key="11">
    <source>
        <dbReference type="EMBL" id="KAG9235760.1"/>
    </source>
</evidence>
<dbReference type="PRINTS" id="PR00385">
    <property type="entry name" value="P450"/>
</dbReference>
<gene>
    <name evidence="11" type="ORF">BJ875DRAFT_528265</name>
</gene>
<dbReference type="PRINTS" id="PR00463">
    <property type="entry name" value="EP450I"/>
</dbReference>
<sequence length="478" mass="53870">MYYVVRAIYRITFHPLRAFPGPRLRAISHLPHAIAGVKGRQAFEVRDLHLQYGEVVRVEPDTLSFMTGEAWKDIYGHAAAKNFPKYGYFSIGKGAQPLLTANDNDYPRQRAALAHGFSDRAISGQEAGFTRHITEFIEKLDETAKDNKDIDISKWVTFIAFDIVGEFTLGMQFGCVGNSENHPWVDLMVNWMHAVAYALNATAFGVLMPFLMIFADWKNLRGIETHMKLSAEKVRERVKVGDDRSKADLWTYILHSEGDKSMSLAEMEVNAGFLVSAATTPVADAICGALYLLAKHQDILDKLRKEVESHVKSYKEITMSITAKMPYLLGVLNESMRLYTPTPGIAKRQASRDGAFVSGVFVPGGTVVGVYQLAAFTSANNFTLPDSYIPERWFPALHPDRPKVTLSDKQDACQPFGYGYKSCLGKGLALVEMKLILARFVWHFDFELSDDGFAFEKQKVFLFRRRPALNMKLRARKR</sequence>
<name>A0A9P7YMF2_9HELO</name>
<dbReference type="Gene3D" id="1.10.630.10">
    <property type="entry name" value="Cytochrome P450"/>
    <property type="match status" value="1"/>
</dbReference>
<protein>
    <submittedName>
        <fullName evidence="11">Cytochrome P450 4F3 omega-hydroxylase</fullName>
    </submittedName>
</protein>
<dbReference type="InterPro" id="IPR017972">
    <property type="entry name" value="Cyt_P450_CS"/>
</dbReference>
<dbReference type="Pfam" id="PF00067">
    <property type="entry name" value="p450"/>
    <property type="match status" value="1"/>
</dbReference>
<comment type="cofactor">
    <cofactor evidence="1 8">
        <name>heme</name>
        <dbReference type="ChEBI" id="CHEBI:30413"/>
    </cofactor>
</comment>
<dbReference type="GO" id="GO:0004497">
    <property type="term" value="F:monooxygenase activity"/>
    <property type="evidence" value="ECO:0007669"/>
    <property type="project" value="UniProtKB-KW"/>
</dbReference>
<dbReference type="PANTHER" id="PTHR24305">
    <property type="entry name" value="CYTOCHROME P450"/>
    <property type="match status" value="1"/>
</dbReference>
<evidence type="ECO:0000256" key="3">
    <source>
        <dbReference type="ARBA" id="ARBA00022617"/>
    </source>
</evidence>
<dbReference type="OrthoDB" id="1470350at2759"/>
<evidence type="ECO:0000256" key="8">
    <source>
        <dbReference type="PIRSR" id="PIRSR602401-1"/>
    </source>
</evidence>
<comment type="caution">
    <text evidence="11">The sequence shown here is derived from an EMBL/GenBank/DDBJ whole genome shotgun (WGS) entry which is preliminary data.</text>
</comment>
<evidence type="ECO:0000313" key="12">
    <source>
        <dbReference type="Proteomes" id="UP000824998"/>
    </source>
</evidence>
<dbReference type="InterPro" id="IPR036396">
    <property type="entry name" value="Cyt_P450_sf"/>
</dbReference>
<dbReference type="SUPFAM" id="SSF48264">
    <property type="entry name" value="Cytochrome P450"/>
    <property type="match status" value="1"/>
</dbReference>
<organism evidence="11 12">
    <name type="scientific">Amylocarpus encephaloides</name>
    <dbReference type="NCBI Taxonomy" id="45428"/>
    <lineage>
        <taxon>Eukaryota</taxon>
        <taxon>Fungi</taxon>
        <taxon>Dikarya</taxon>
        <taxon>Ascomycota</taxon>
        <taxon>Pezizomycotina</taxon>
        <taxon>Leotiomycetes</taxon>
        <taxon>Helotiales</taxon>
        <taxon>Helotiales incertae sedis</taxon>
        <taxon>Amylocarpus</taxon>
    </lineage>
</organism>
<evidence type="ECO:0000256" key="5">
    <source>
        <dbReference type="ARBA" id="ARBA00023002"/>
    </source>
</evidence>
<keyword evidence="10" id="KW-0472">Membrane</keyword>
<keyword evidence="6 8" id="KW-0408">Iron</keyword>
<keyword evidence="12" id="KW-1185">Reference proteome</keyword>
<evidence type="ECO:0000256" key="6">
    <source>
        <dbReference type="ARBA" id="ARBA00023004"/>
    </source>
</evidence>
<dbReference type="GO" id="GO:0005506">
    <property type="term" value="F:iron ion binding"/>
    <property type="evidence" value="ECO:0007669"/>
    <property type="project" value="InterPro"/>
</dbReference>
<feature type="transmembrane region" description="Helical" evidence="10">
    <location>
        <begin position="194"/>
        <end position="215"/>
    </location>
</feature>
<dbReference type="InterPro" id="IPR001128">
    <property type="entry name" value="Cyt_P450"/>
</dbReference>
<dbReference type="InterPro" id="IPR002401">
    <property type="entry name" value="Cyt_P450_E_grp-I"/>
</dbReference>
<proteinExistence type="inferred from homology"/>
<dbReference type="PROSITE" id="PS00086">
    <property type="entry name" value="CYTOCHROME_P450"/>
    <property type="match status" value="1"/>
</dbReference>
<dbReference type="CDD" id="cd11058">
    <property type="entry name" value="CYP60B-like"/>
    <property type="match status" value="1"/>
</dbReference>
<keyword evidence="3 8" id="KW-0349">Heme</keyword>
<keyword evidence="7 9" id="KW-0503">Monooxygenase</keyword>
<evidence type="ECO:0000256" key="7">
    <source>
        <dbReference type="ARBA" id="ARBA00023033"/>
    </source>
</evidence>
<reference evidence="11" key="1">
    <citation type="journal article" date="2021" name="IMA Fungus">
        <title>Genomic characterization of three marine fungi, including Emericellopsis atlantica sp. nov. with signatures of a generalist lifestyle and marine biomass degradation.</title>
        <authorList>
            <person name="Hagestad O.C."/>
            <person name="Hou L."/>
            <person name="Andersen J.H."/>
            <person name="Hansen E.H."/>
            <person name="Altermark B."/>
            <person name="Li C."/>
            <person name="Kuhnert E."/>
            <person name="Cox R.J."/>
            <person name="Crous P.W."/>
            <person name="Spatafora J.W."/>
            <person name="Lail K."/>
            <person name="Amirebrahimi M."/>
            <person name="Lipzen A."/>
            <person name="Pangilinan J."/>
            <person name="Andreopoulos W."/>
            <person name="Hayes R.D."/>
            <person name="Ng V."/>
            <person name="Grigoriev I.V."/>
            <person name="Jackson S.A."/>
            <person name="Sutton T.D.S."/>
            <person name="Dobson A.D.W."/>
            <person name="Rama T."/>
        </authorList>
    </citation>
    <scope>NUCLEOTIDE SEQUENCE</scope>
    <source>
        <strain evidence="11">TRa018bII</strain>
    </source>
</reference>
<dbReference type="GO" id="GO:0016705">
    <property type="term" value="F:oxidoreductase activity, acting on paired donors, with incorporation or reduction of molecular oxygen"/>
    <property type="evidence" value="ECO:0007669"/>
    <property type="project" value="InterPro"/>
</dbReference>
<dbReference type="InterPro" id="IPR050121">
    <property type="entry name" value="Cytochrome_P450_monoxygenase"/>
</dbReference>
<evidence type="ECO:0000256" key="9">
    <source>
        <dbReference type="RuleBase" id="RU000461"/>
    </source>
</evidence>
<accession>A0A9P7YMF2</accession>
<keyword evidence="10" id="KW-1133">Transmembrane helix</keyword>
<evidence type="ECO:0000256" key="1">
    <source>
        <dbReference type="ARBA" id="ARBA00001971"/>
    </source>
</evidence>
<dbReference type="Proteomes" id="UP000824998">
    <property type="component" value="Unassembled WGS sequence"/>
</dbReference>
<dbReference type="EMBL" id="MU251423">
    <property type="protein sequence ID" value="KAG9235760.1"/>
    <property type="molecule type" value="Genomic_DNA"/>
</dbReference>
<keyword evidence="4 8" id="KW-0479">Metal-binding</keyword>
<feature type="binding site" description="axial binding residue" evidence="8">
    <location>
        <position position="423"/>
    </location>
    <ligand>
        <name>heme</name>
        <dbReference type="ChEBI" id="CHEBI:30413"/>
    </ligand>
    <ligandPart>
        <name>Fe</name>
        <dbReference type="ChEBI" id="CHEBI:18248"/>
    </ligandPart>
</feature>
<feature type="transmembrane region" description="Helical" evidence="10">
    <location>
        <begin position="155"/>
        <end position="174"/>
    </location>
</feature>
<keyword evidence="10" id="KW-0812">Transmembrane</keyword>
<dbReference type="AlphaFoldDB" id="A0A9P7YMF2"/>
<evidence type="ECO:0000256" key="4">
    <source>
        <dbReference type="ARBA" id="ARBA00022723"/>
    </source>
</evidence>
<keyword evidence="5 9" id="KW-0560">Oxidoreductase</keyword>
<dbReference type="GO" id="GO:0020037">
    <property type="term" value="F:heme binding"/>
    <property type="evidence" value="ECO:0007669"/>
    <property type="project" value="InterPro"/>
</dbReference>
<evidence type="ECO:0000256" key="10">
    <source>
        <dbReference type="SAM" id="Phobius"/>
    </source>
</evidence>
<comment type="similarity">
    <text evidence="2 9">Belongs to the cytochrome P450 family.</text>
</comment>